<comment type="caution">
    <text evidence="6">The sequence shown here is derived from an EMBL/GenBank/DDBJ whole genome shotgun (WGS) entry which is preliminary data.</text>
</comment>
<protein>
    <recommendedName>
        <fullName evidence="5">Demethylmenaquinone methyltransferase</fullName>
        <ecNumber evidence="5">2.1.1.163</ecNumber>
    </recommendedName>
</protein>
<comment type="caution">
    <text evidence="5">Lacks conserved residue(s) required for the propagation of feature annotation.</text>
</comment>
<keyword evidence="4 5" id="KW-0949">S-adenosyl-L-methionine</keyword>
<dbReference type="NCBIfam" id="TIGR01934">
    <property type="entry name" value="MenG_MenH_UbiE"/>
    <property type="match status" value="1"/>
</dbReference>
<comment type="function">
    <text evidence="5">Methyltransferase required for the conversion of demethylmenaquinol (DMKH2) to menaquinol (MKH2).</text>
</comment>
<keyword evidence="2 5" id="KW-0489">Methyltransferase</keyword>
<dbReference type="PANTHER" id="PTHR43591:SF24">
    <property type="entry name" value="2-METHOXY-6-POLYPRENYL-1,4-BENZOQUINOL METHYLASE, MITOCHONDRIAL"/>
    <property type="match status" value="1"/>
</dbReference>
<evidence type="ECO:0000256" key="4">
    <source>
        <dbReference type="ARBA" id="ARBA00022691"/>
    </source>
</evidence>
<gene>
    <name evidence="6" type="primary">ubiE</name>
    <name evidence="5" type="synonym">menG</name>
    <name evidence="6" type="ORF">C4520_21750</name>
</gene>
<dbReference type="InterPro" id="IPR004033">
    <property type="entry name" value="UbiE/COQ5_MeTrFase"/>
</dbReference>
<dbReference type="Gene3D" id="3.40.50.150">
    <property type="entry name" value="Vaccinia Virus protein VP39"/>
    <property type="match status" value="1"/>
</dbReference>
<dbReference type="GO" id="GO:0043770">
    <property type="term" value="F:demethylmenaquinone methyltransferase activity"/>
    <property type="evidence" value="ECO:0007669"/>
    <property type="project" value="UniProtKB-UniRule"/>
</dbReference>
<feature type="binding site" evidence="5">
    <location>
        <position position="78"/>
    </location>
    <ligand>
        <name>S-adenosyl-L-methionine</name>
        <dbReference type="ChEBI" id="CHEBI:59789"/>
    </ligand>
</feature>
<name>A0A3A4NCB2_ABYX5</name>
<proteinExistence type="inferred from homology"/>
<sequence>MKRDAAVIRSMFASIARRYDFLNHLLSLNQDKRWRSKTVQATASGSEKLVLDVCSGTGDLAIEYARNMNGAGLVVGGDFTPEMLGLGKRKLSGAGGTAGKVALVAADTLQLPFLDGAFDIVSVAFGIRNVSDLKGGIREMARVTRRGGKVVVLEFSLPQNKLIGGIYLLYFTRLLPLVGRMISRAGNDAYSYLPASVLKFASKEEMAACLADCGLVNISVRSLSLGIVTLYVAQKDS</sequence>
<dbReference type="GO" id="GO:0032259">
    <property type="term" value="P:methylation"/>
    <property type="evidence" value="ECO:0007669"/>
    <property type="project" value="UniProtKB-KW"/>
</dbReference>
<dbReference type="GO" id="GO:0009234">
    <property type="term" value="P:menaquinone biosynthetic process"/>
    <property type="evidence" value="ECO:0007669"/>
    <property type="project" value="UniProtKB-UniRule"/>
</dbReference>
<dbReference type="EC" id="2.1.1.163" evidence="5"/>
<dbReference type="SUPFAM" id="SSF53335">
    <property type="entry name" value="S-adenosyl-L-methionine-dependent methyltransferases"/>
    <property type="match status" value="1"/>
</dbReference>
<feature type="binding site" evidence="5">
    <location>
        <position position="57"/>
    </location>
    <ligand>
        <name>S-adenosyl-L-methionine</name>
        <dbReference type="ChEBI" id="CHEBI:59789"/>
    </ligand>
</feature>
<dbReference type="InterPro" id="IPR029063">
    <property type="entry name" value="SAM-dependent_MTases_sf"/>
</dbReference>
<dbReference type="EMBL" id="QZKU01000144">
    <property type="protein sequence ID" value="RJP14340.1"/>
    <property type="molecule type" value="Genomic_DNA"/>
</dbReference>
<evidence type="ECO:0000256" key="3">
    <source>
        <dbReference type="ARBA" id="ARBA00022679"/>
    </source>
</evidence>
<evidence type="ECO:0000256" key="1">
    <source>
        <dbReference type="ARBA" id="ARBA00022428"/>
    </source>
</evidence>
<dbReference type="InterPro" id="IPR023576">
    <property type="entry name" value="UbiE/COQ5_MeTrFase_CS"/>
</dbReference>
<keyword evidence="1 5" id="KW-0474">Menaquinone biosynthesis</keyword>
<evidence type="ECO:0000256" key="5">
    <source>
        <dbReference type="HAMAP-Rule" id="MF_01813"/>
    </source>
</evidence>
<comment type="catalytic activity">
    <reaction evidence="5">
        <text>a 2-demethylmenaquinol + S-adenosyl-L-methionine = a menaquinol + S-adenosyl-L-homocysteine + H(+)</text>
        <dbReference type="Rhea" id="RHEA:42640"/>
        <dbReference type="Rhea" id="RHEA-COMP:9539"/>
        <dbReference type="Rhea" id="RHEA-COMP:9563"/>
        <dbReference type="ChEBI" id="CHEBI:15378"/>
        <dbReference type="ChEBI" id="CHEBI:18151"/>
        <dbReference type="ChEBI" id="CHEBI:55437"/>
        <dbReference type="ChEBI" id="CHEBI:57856"/>
        <dbReference type="ChEBI" id="CHEBI:59789"/>
        <dbReference type="EC" id="2.1.1.163"/>
    </reaction>
</comment>
<dbReference type="Pfam" id="PF01209">
    <property type="entry name" value="Ubie_methyltran"/>
    <property type="match status" value="1"/>
</dbReference>
<dbReference type="NCBIfam" id="NF001244">
    <property type="entry name" value="PRK00216.1-5"/>
    <property type="match status" value="1"/>
</dbReference>
<dbReference type="HAMAP" id="MF_01813">
    <property type="entry name" value="MenG_UbiE_methyltr"/>
    <property type="match status" value="1"/>
</dbReference>
<feature type="binding site" evidence="5">
    <location>
        <begin position="107"/>
        <end position="108"/>
    </location>
    <ligand>
        <name>S-adenosyl-L-methionine</name>
        <dbReference type="ChEBI" id="CHEBI:59789"/>
    </ligand>
</feature>
<dbReference type="AlphaFoldDB" id="A0A3A4NCB2"/>
<dbReference type="PROSITE" id="PS01184">
    <property type="entry name" value="UBIE_2"/>
    <property type="match status" value="1"/>
</dbReference>
<accession>A0A3A4NCB2</accession>
<comment type="pathway">
    <text evidence="5">Quinol/quinone metabolism; menaquinone biosynthesis; menaquinol from 1,4-dihydroxy-2-naphthoate: step 2/2.</text>
</comment>
<dbReference type="PANTHER" id="PTHR43591">
    <property type="entry name" value="METHYLTRANSFERASE"/>
    <property type="match status" value="1"/>
</dbReference>
<reference evidence="6 7" key="1">
    <citation type="journal article" date="2017" name="ISME J.">
        <title>Energy and carbon metabolisms in a deep terrestrial subsurface fluid microbial community.</title>
        <authorList>
            <person name="Momper L."/>
            <person name="Jungbluth S.P."/>
            <person name="Lee M.D."/>
            <person name="Amend J.P."/>
        </authorList>
    </citation>
    <scope>NUCLEOTIDE SEQUENCE [LARGE SCALE GENOMIC DNA]</scope>
    <source>
        <strain evidence="6">SURF_5</strain>
    </source>
</reference>
<comment type="similarity">
    <text evidence="5">Belongs to the class I-like SAM-binding methyltransferase superfamily. MenG/UbiE family.</text>
</comment>
<evidence type="ECO:0000313" key="6">
    <source>
        <dbReference type="EMBL" id="RJP14340.1"/>
    </source>
</evidence>
<evidence type="ECO:0000256" key="2">
    <source>
        <dbReference type="ARBA" id="ARBA00022603"/>
    </source>
</evidence>
<dbReference type="CDD" id="cd02440">
    <property type="entry name" value="AdoMet_MTases"/>
    <property type="match status" value="1"/>
</dbReference>
<dbReference type="PROSITE" id="PS51608">
    <property type="entry name" value="SAM_MT_UBIE"/>
    <property type="match status" value="1"/>
</dbReference>
<keyword evidence="3 5" id="KW-0808">Transferase</keyword>
<dbReference type="Proteomes" id="UP000265882">
    <property type="component" value="Unassembled WGS sequence"/>
</dbReference>
<dbReference type="UniPathway" id="UPA00079">
    <property type="reaction ID" value="UER00169"/>
</dbReference>
<dbReference type="PROSITE" id="PS01183">
    <property type="entry name" value="UBIE_1"/>
    <property type="match status" value="1"/>
</dbReference>
<organism evidence="6 7">
    <name type="scientific">Abyssobacteria bacterium (strain SURF_5)</name>
    <dbReference type="NCBI Taxonomy" id="2093360"/>
    <lineage>
        <taxon>Bacteria</taxon>
        <taxon>Pseudomonadati</taxon>
        <taxon>Candidatus Hydrogenedentota</taxon>
        <taxon>Candidatus Abyssobacteria</taxon>
    </lineage>
</organism>
<evidence type="ECO:0000313" key="7">
    <source>
        <dbReference type="Proteomes" id="UP000265882"/>
    </source>
</evidence>